<evidence type="ECO:0000313" key="12">
    <source>
        <dbReference type="EMBL" id="SHM55764.1"/>
    </source>
</evidence>
<feature type="transmembrane region" description="Helical" evidence="9">
    <location>
        <begin position="358"/>
        <end position="380"/>
    </location>
</feature>
<dbReference type="Proteomes" id="UP000321726">
    <property type="component" value="Unassembled WGS sequence"/>
</dbReference>
<dbReference type="Pfam" id="PF03553">
    <property type="entry name" value="Na_H_antiporter"/>
    <property type="match status" value="1"/>
</dbReference>
<dbReference type="AlphaFoldDB" id="A0A1M7JRZ3"/>
<dbReference type="GO" id="GO:0005886">
    <property type="term" value="C:plasma membrane"/>
    <property type="evidence" value="ECO:0007669"/>
    <property type="project" value="UniProtKB-SubCell"/>
</dbReference>
<accession>A0A1M7JRZ3</accession>
<evidence type="ECO:0000256" key="2">
    <source>
        <dbReference type="ARBA" id="ARBA00022448"/>
    </source>
</evidence>
<proteinExistence type="inferred from homology"/>
<feature type="transmembrane region" description="Helical" evidence="9">
    <location>
        <begin position="423"/>
        <end position="442"/>
    </location>
</feature>
<keyword evidence="5 9" id="KW-0812">Transmembrane</keyword>
<dbReference type="GO" id="GO:0015297">
    <property type="term" value="F:antiporter activity"/>
    <property type="evidence" value="ECO:0007669"/>
    <property type="project" value="UniProtKB-KW"/>
</dbReference>
<dbReference type="NCBIfam" id="TIGR00931">
    <property type="entry name" value="antiport_nhaC"/>
    <property type="match status" value="1"/>
</dbReference>
<dbReference type="PANTHER" id="PTHR33451">
    <property type="entry name" value="MALATE-2H(+)/NA(+)-LACTATE ANTIPORTER"/>
    <property type="match status" value="1"/>
</dbReference>
<evidence type="ECO:0000256" key="5">
    <source>
        <dbReference type="ARBA" id="ARBA00022692"/>
    </source>
</evidence>
<keyword evidence="2" id="KW-0813">Transport</keyword>
<dbReference type="EMBL" id="BJXU01000094">
    <property type="protein sequence ID" value="GEN24501.1"/>
    <property type="molecule type" value="Genomic_DNA"/>
</dbReference>
<keyword evidence="14" id="KW-1185">Reference proteome</keyword>
<name>A0A1M7JRZ3_9GAMM</name>
<dbReference type="Proteomes" id="UP000184123">
    <property type="component" value="Unassembled WGS sequence"/>
</dbReference>
<dbReference type="OrthoDB" id="9762978at2"/>
<reference evidence="12 13" key="1">
    <citation type="submission" date="2016-11" db="EMBL/GenBank/DDBJ databases">
        <authorList>
            <person name="Jaros S."/>
            <person name="Januszkiewicz K."/>
            <person name="Wedrychowicz H."/>
        </authorList>
    </citation>
    <scope>NUCLEOTIDE SEQUENCE [LARGE SCALE GENOMIC DNA]</scope>
    <source>
        <strain evidence="12 13">DSM 4740</strain>
    </source>
</reference>
<keyword evidence="3" id="KW-0050">Antiport</keyword>
<evidence type="ECO:0000256" key="4">
    <source>
        <dbReference type="ARBA" id="ARBA00022475"/>
    </source>
</evidence>
<feature type="domain" description="Na+/H+ antiporter NhaC-like C-terminal" evidence="10">
    <location>
        <begin position="161"/>
        <end position="465"/>
    </location>
</feature>
<feature type="transmembrane region" description="Helical" evidence="9">
    <location>
        <begin position="12"/>
        <end position="32"/>
    </location>
</feature>
<dbReference type="InterPro" id="IPR052180">
    <property type="entry name" value="NhaC_Na-H+_Antiporter"/>
</dbReference>
<dbReference type="EMBL" id="FRCA01000009">
    <property type="protein sequence ID" value="SHM55764.1"/>
    <property type="molecule type" value="Genomic_DNA"/>
</dbReference>
<feature type="transmembrane region" description="Helical" evidence="9">
    <location>
        <begin position="38"/>
        <end position="61"/>
    </location>
</feature>
<sequence length="497" mass="52827">MPAQQQLQPGFAPSLLLLIAIATAIIYGIVISSLPTELVLISCGAVATLFTILHGGTWQLVMDIMGHKIKTALTAILVLYSIGMIIGTWMISGTIPYFIYHGLELVDPRYLYVMAFFGTAIVSTFTGTSWGSAGTLGVAIMGIATAMDVSLAITAGAVLSGAYFGDKLSPLSDTTIMASMVVGVDLYRHIRYLMFTSLPAAVLAATVYLMLGLNMGDSAATPAAIAEGADQIRSIFDLNLWLMLPVAIVLTGSIRKKPTLVVLFLATLCAIVLAMTVQQAPLSAVATAAVSGFNVEMLSLIHPEVDVESLYPALLTLLNRGGLYSMHGAVLFVFCAFFFASALEASGILQTVLNRTLAYVRSATGTILASLAAGMAIILATGNSYVTFFLTRELFAEQYRKRGLHPLNLSRSLEDGGMIPEPLAPWTVSAVYMAATLGVATIEYAPWALFNYLGLVFSIVLAVAGPWTGWFGVRRIDVEDDITENGVGEPAAEPVAR</sequence>
<organism evidence="12 13">
    <name type="scientific">Halomonas cupida</name>
    <dbReference type="NCBI Taxonomy" id="44933"/>
    <lineage>
        <taxon>Bacteria</taxon>
        <taxon>Pseudomonadati</taxon>
        <taxon>Pseudomonadota</taxon>
        <taxon>Gammaproteobacteria</taxon>
        <taxon>Oceanospirillales</taxon>
        <taxon>Halomonadaceae</taxon>
        <taxon>Halomonas</taxon>
    </lineage>
</organism>
<feature type="transmembrane region" description="Helical" evidence="9">
    <location>
        <begin position="190"/>
        <end position="213"/>
    </location>
</feature>
<evidence type="ECO:0000313" key="11">
    <source>
        <dbReference type="EMBL" id="GEN24501.1"/>
    </source>
</evidence>
<feature type="transmembrane region" description="Helical" evidence="9">
    <location>
        <begin position="234"/>
        <end position="254"/>
    </location>
</feature>
<evidence type="ECO:0000256" key="7">
    <source>
        <dbReference type="ARBA" id="ARBA00023136"/>
    </source>
</evidence>
<dbReference type="InterPro" id="IPR004770">
    <property type="entry name" value="Na/H_antiport_NhaC"/>
</dbReference>
<keyword evidence="4" id="KW-1003">Cell membrane</keyword>
<feature type="transmembrane region" description="Helical" evidence="9">
    <location>
        <begin position="111"/>
        <end position="131"/>
    </location>
</feature>
<dbReference type="PANTHER" id="PTHR33451:SF3">
    <property type="entry name" value="MALATE-2H(+)_NA(+)-LACTATE ANTIPORTER"/>
    <property type="match status" value="1"/>
</dbReference>
<evidence type="ECO:0000313" key="13">
    <source>
        <dbReference type="Proteomes" id="UP000184123"/>
    </source>
</evidence>
<evidence type="ECO:0000256" key="9">
    <source>
        <dbReference type="SAM" id="Phobius"/>
    </source>
</evidence>
<reference evidence="11 14" key="2">
    <citation type="submission" date="2019-07" db="EMBL/GenBank/DDBJ databases">
        <title>Whole genome shotgun sequence of Halomonas cupida NBRC 102219.</title>
        <authorList>
            <person name="Hosoyama A."/>
            <person name="Uohara A."/>
            <person name="Ohji S."/>
            <person name="Ichikawa N."/>
        </authorList>
    </citation>
    <scope>NUCLEOTIDE SEQUENCE [LARGE SCALE GENOMIC DNA]</scope>
    <source>
        <strain evidence="11 14">NBRC 102219</strain>
    </source>
</reference>
<dbReference type="STRING" id="44933.SAMN05660971_03286"/>
<protein>
    <submittedName>
        <fullName evidence="11">Na(+)/H(+) antiporter</fullName>
    </submittedName>
    <submittedName>
        <fullName evidence="12">Na+:H+ antiporter, NhaC family</fullName>
    </submittedName>
</protein>
<evidence type="ECO:0000313" key="14">
    <source>
        <dbReference type="Proteomes" id="UP000321726"/>
    </source>
</evidence>
<evidence type="ECO:0000259" key="10">
    <source>
        <dbReference type="Pfam" id="PF03553"/>
    </source>
</evidence>
<dbReference type="InterPro" id="IPR018461">
    <property type="entry name" value="Na/H_Antiport_NhaC-like_C"/>
</dbReference>
<evidence type="ECO:0000256" key="1">
    <source>
        <dbReference type="ARBA" id="ARBA00004651"/>
    </source>
</evidence>
<feature type="transmembrane region" description="Helical" evidence="9">
    <location>
        <begin position="73"/>
        <end position="99"/>
    </location>
</feature>
<evidence type="ECO:0000256" key="8">
    <source>
        <dbReference type="ARBA" id="ARBA00038435"/>
    </source>
</evidence>
<dbReference type="RefSeq" id="WP_073436300.1">
    <property type="nucleotide sequence ID" value="NZ_BJXU01000094.1"/>
</dbReference>
<keyword evidence="7 9" id="KW-0472">Membrane</keyword>
<comment type="similarity">
    <text evidence="8">Belongs to the NhaC Na(+)/H(+) (TC 2.A.35) antiporter family.</text>
</comment>
<evidence type="ECO:0000256" key="3">
    <source>
        <dbReference type="ARBA" id="ARBA00022449"/>
    </source>
</evidence>
<feature type="transmembrane region" description="Helical" evidence="9">
    <location>
        <begin position="138"/>
        <end position="164"/>
    </location>
</feature>
<feature type="transmembrane region" description="Helical" evidence="9">
    <location>
        <begin position="449"/>
        <end position="470"/>
    </location>
</feature>
<gene>
    <name evidence="11" type="ORF">HCU01_24500</name>
    <name evidence="12" type="ORF">SAMN05660971_03286</name>
</gene>
<comment type="subcellular location">
    <subcellularLocation>
        <location evidence="1">Cell membrane</location>
        <topology evidence="1">Multi-pass membrane protein</topology>
    </subcellularLocation>
</comment>
<feature type="transmembrane region" description="Helical" evidence="9">
    <location>
        <begin position="260"/>
        <end position="277"/>
    </location>
</feature>
<evidence type="ECO:0000256" key="6">
    <source>
        <dbReference type="ARBA" id="ARBA00022989"/>
    </source>
</evidence>
<keyword evidence="6 9" id="KW-1133">Transmembrane helix</keyword>
<feature type="transmembrane region" description="Helical" evidence="9">
    <location>
        <begin position="322"/>
        <end position="346"/>
    </location>
</feature>